<name>A0A4Y9Y8F4_9APHY</name>
<dbReference type="InterPro" id="IPR036291">
    <property type="entry name" value="NAD(P)-bd_dom_sf"/>
</dbReference>
<dbReference type="SUPFAM" id="SSF51735">
    <property type="entry name" value="NAD(P)-binding Rossmann-fold domains"/>
    <property type="match status" value="1"/>
</dbReference>
<dbReference type="Pfam" id="PF02423">
    <property type="entry name" value="OCD_Mu_crystall"/>
    <property type="match status" value="1"/>
</dbReference>
<dbReference type="STRING" id="34475.A0A4Y9Y8F4"/>
<evidence type="ECO:0000256" key="1">
    <source>
        <dbReference type="ARBA" id="ARBA00008903"/>
    </source>
</evidence>
<evidence type="ECO:0008006" key="4">
    <source>
        <dbReference type="Google" id="ProtNLM"/>
    </source>
</evidence>
<dbReference type="EMBL" id="SEKV01000397">
    <property type="protein sequence ID" value="TFY57857.1"/>
    <property type="molecule type" value="Genomic_DNA"/>
</dbReference>
<organism evidence="2 3">
    <name type="scientific">Rhodofomes roseus</name>
    <dbReference type="NCBI Taxonomy" id="34475"/>
    <lineage>
        <taxon>Eukaryota</taxon>
        <taxon>Fungi</taxon>
        <taxon>Dikarya</taxon>
        <taxon>Basidiomycota</taxon>
        <taxon>Agaricomycotina</taxon>
        <taxon>Agaricomycetes</taxon>
        <taxon>Polyporales</taxon>
        <taxon>Rhodofomes</taxon>
    </lineage>
</organism>
<dbReference type="PIRSF" id="PIRSF001439">
    <property type="entry name" value="CryM"/>
    <property type="match status" value="1"/>
</dbReference>
<proteinExistence type="inferred from homology"/>
<dbReference type="InterPro" id="IPR003462">
    <property type="entry name" value="ODC_Mu_crystall"/>
</dbReference>
<accession>A0A4Y9Y8F4</accession>
<dbReference type="GO" id="GO:0005737">
    <property type="term" value="C:cytoplasm"/>
    <property type="evidence" value="ECO:0007669"/>
    <property type="project" value="TreeGrafter"/>
</dbReference>
<reference evidence="2 3" key="1">
    <citation type="submission" date="2019-01" db="EMBL/GenBank/DDBJ databases">
        <title>Genome sequencing of the rare red list fungi Fomitopsis rosea.</title>
        <authorList>
            <person name="Buettner E."/>
            <person name="Kellner H."/>
        </authorList>
    </citation>
    <scope>NUCLEOTIDE SEQUENCE [LARGE SCALE GENOMIC DNA]</scope>
    <source>
        <strain evidence="2 3">DSM 105464</strain>
    </source>
</reference>
<sequence>MSLLVVSAKDVAKIAATFEPQELTDLMAQVFHSLSKAEKSPGEASGIHQPHRISVPVTNHTGLFMPSRIEPFGTAIKVVSVPTSTAPPLVKEAGLPGTTLVLDETSGAVKAVVNARQLTALRNAAGSLLATRLLSLPDAKPRKLVAFGAGAQIAAHISLFLKHFSTITSCTIFNRSINTRLSTLASRLKAEAGSVNIDVSSLPKDTQDDAFRAAVREADLIITATSSTTPFFPSDYVKPGAHLCLIGSYTPKMHEVDTDLVKRAGRVVVDSRAACLVEAGELITAGLRPFDLVEIGELLQPAVSADGSGSVWAAQDELVRKVQAAGDVTIFKSVGVGVQDVAIASAVARKAAQESIGTIVADYDELS</sequence>
<comment type="caution">
    <text evidence="2">The sequence shown here is derived from an EMBL/GenBank/DDBJ whole genome shotgun (WGS) entry which is preliminary data.</text>
</comment>
<evidence type="ECO:0000313" key="2">
    <source>
        <dbReference type="EMBL" id="TFY57857.1"/>
    </source>
</evidence>
<dbReference type="InterPro" id="IPR023401">
    <property type="entry name" value="ODC_N"/>
</dbReference>
<evidence type="ECO:0000313" key="3">
    <source>
        <dbReference type="Proteomes" id="UP000298390"/>
    </source>
</evidence>
<comment type="similarity">
    <text evidence="1">Belongs to the ornithine cyclodeaminase/mu-crystallin family.</text>
</comment>
<gene>
    <name evidence="2" type="ORF">EVJ58_g6772</name>
</gene>
<dbReference type="AlphaFoldDB" id="A0A4Y9Y8F4"/>
<dbReference type="PANTHER" id="PTHR13812:SF19">
    <property type="entry name" value="KETIMINE REDUCTASE MU-CRYSTALLIN"/>
    <property type="match status" value="1"/>
</dbReference>
<protein>
    <recommendedName>
        <fullName evidence="4">Ornithine cyclodeaminase</fullName>
    </recommendedName>
</protein>
<dbReference type="PANTHER" id="PTHR13812">
    <property type="entry name" value="KETIMINE REDUCTASE MU-CRYSTALLIN"/>
    <property type="match status" value="1"/>
</dbReference>
<dbReference type="Gene3D" id="3.30.1780.10">
    <property type="entry name" value="ornithine cyclodeaminase, domain 1"/>
    <property type="match status" value="1"/>
</dbReference>
<dbReference type="Gene3D" id="3.40.50.720">
    <property type="entry name" value="NAD(P)-binding Rossmann-like Domain"/>
    <property type="match status" value="1"/>
</dbReference>
<dbReference type="Proteomes" id="UP000298390">
    <property type="component" value="Unassembled WGS sequence"/>
</dbReference>